<proteinExistence type="inferred from homology"/>
<dbReference type="RefSeq" id="WP_162034074.1">
    <property type="nucleotide sequence ID" value="NZ_CACVBR010000053.1"/>
</dbReference>
<dbReference type="Gene3D" id="3.40.50.1390">
    <property type="entry name" value="Resolvase, N-terminal catalytic domain"/>
    <property type="match status" value="1"/>
</dbReference>
<keyword evidence="3" id="KW-0230">DNA invertase</keyword>
<evidence type="ECO:0000256" key="7">
    <source>
        <dbReference type="PROSITE-ProRule" id="PRU10137"/>
    </source>
</evidence>
<dbReference type="EMBL" id="CACVBR010000053">
    <property type="protein sequence ID" value="CAA7197406.1"/>
    <property type="molecule type" value="Genomic_DNA"/>
</dbReference>
<dbReference type="GO" id="GO:0015074">
    <property type="term" value="P:DNA integration"/>
    <property type="evidence" value="ECO:0007669"/>
    <property type="project" value="UniProtKB-KW"/>
</dbReference>
<dbReference type="InterPro" id="IPR006120">
    <property type="entry name" value="Resolvase_HTH_dom"/>
</dbReference>
<dbReference type="InterPro" id="IPR036162">
    <property type="entry name" value="Resolvase-like_N_sf"/>
</dbReference>
<evidence type="ECO:0000313" key="10">
    <source>
        <dbReference type="Proteomes" id="UP000445144"/>
    </source>
</evidence>
<evidence type="ECO:0000256" key="6">
    <source>
        <dbReference type="PIRSR" id="PIRSR606118-50"/>
    </source>
</evidence>
<protein>
    <submittedName>
        <fullName evidence="9">DNA-invertase hin</fullName>
    </submittedName>
</protein>
<feature type="active site" description="O-(5'-phospho-DNA)-serine intermediate" evidence="6 7">
    <location>
        <position position="9"/>
    </location>
</feature>
<sequence length="183" mass="20521">MKIGYARVSTQDQNLSFQIEELEKAGCRKIFKEKVSGVQSKRIELEKMIEQLREGDQIIIYKLDRLARSTKELLNICDKINEAGASFKSLSESWADSGSAGGKMILTIFAGIAEFERELIIERTSAGRKLAMKNGIEFGRPKKFSSEQRAAVRTLVDNGSSVKQVAETFKVHPATIYRILQST</sequence>
<organism evidence="9 10">
    <name type="scientific">Chryseobacterium potabilaquae</name>
    <dbReference type="NCBI Taxonomy" id="2675057"/>
    <lineage>
        <taxon>Bacteria</taxon>
        <taxon>Pseudomonadati</taxon>
        <taxon>Bacteroidota</taxon>
        <taxon>Flavobacteriia</taxon>
        <taxon>Flavobacteriales</taxon>
        <taxon>Weeksellaceae</taxon>
        <taxon>Chryseobacterium group</taxon>
        <taxon>Chryseobacterium</taxon>
    </lineage>
</organism>
<dbReference type="PANTHER" id="PTHR30461">
    <property type="entry name" value="DNA-INVERTASE FROM LAMBDOID PROPHAGE"/>
    <property type="match status" value="1"/>
</dbReference>
<dbReference type="SMART" id="SM00857">
    <property type="entry name" value="Resolvase"/>
    <property type="match status" value="1"/>
</dbReference>
<name>A0A6N4X8H3_9FLAO</name>
<dbReference type="CDD" id="cd00569">
    <property type="entry name" value="HTH_Hin_like"/>
    <property type="match status" value="1"/>
</dbReference>
<dbReference type="InterPro" id="IPR050639">
    <property type="entry name" value="SSR_resolvase"/>
</dbReference>
<gene>
    <name evidence="9" type="primary">hin_3</name>
    <name evidence="9" type="ORF">CHRY9293_03465</name>
</gene>
<dbReference type="InterPro" id="IPR009057">
    <property type="entry name" value="Homeodomain-like_sf"/>
</dbReference>
<dbReference type="AlphaFoldDB" id="A0A6N4X8H3"/>
<evidence type="ECO:0000313" key="9">
    <source>
        <dbReference type="EMBL" id="CAA7197406.1"/>
    </source>
</evidence>
<keyword evidence="2" id="KW-0229">DNA integration</keyword>
<dbReference type="PROSITE" id="PS51736">
    <property type="entry name" value="RECOMBINASES_3"/>
    <property type="match status" value="1"/>
</dbReference>
<accession>A0A6N4X8H3</accession>
<dbReference type="Proteomes" id="UP000445144">
    <property type="component" value="Unassembled WGS sequence"/>
</dbReference>
<dbReference type="SUPFAM" id="SSF53041">
    <property type="entry name" value="Resolvase-like"/>
    <property type="match status" value="1"/>
</dbReference>
<dbReference type="FunFam" id="3.40.50.1390:FF:000001">
    <property type="entry name" value="DNA recombinase"/>
    <property type="match status" value="1"/>
</dbReference>
<evidence type="ECO:0000256" key="2">
    <source>
        <dbReference type="ARBA" id="ARBA00022908"/>
    </source>
</evidence>
<evidence type="ECO:0000259" key="8">
    <source>
        <dbReference type="PROSITE" id="PS51736"/>
    </source>
</evidence>
<keyword evidence="4" id="KW-0238">DNA-binding</keyword>
<dbReference type="InterPro" id="IPR006119">
    <property type="entry name" value="Resolv_N"/>
</dbReference>
<keyword evidence="10" id="KW-1185">Reference proteome</keyword>
<dbReference type="InterPro" id="IPR006118">
    <property type="entry name" value="Recombinase_CS"/>
</dbReference>
<dbReference type="Pfam" id="PF00239">
    <property type="entry name" value="Resolvase"/>
    <property type="match status" value="1"/>
</dbReference>
<evidence type="ECO:0000256" key="5">
    <source>
        <dbReference type="ARBA" id="ARBA00023172"/>
    </source>
</evidence>
<reference evidence="9 10" key="1">
    <citation type="submission" date="2020-01" db="EMBL/GenBank/DDBJ databases">
        <authorList>
            <person name="Rodrigo-Torres L."/>
            <person name="Arahal R. D."/>
            <person name="Lucena T."/>
        </authorList>
    </citation>
    <scope>NUCLEOTIDE SEQUENCE [LARGE SCALE GENOMIC DNA]</scope>
    <source>
        <strain evidence="9 10">CECT 9293</strain>
    </source>
</reference>
<dbReference type="PANTHER" id="PTHR30461:SF2">
    <property type="entry name" value="SERINE RECOMBINASE PINE-RELATED"/>
    <property type="match status" value="1"/>
</dbReference>
<evidence type="ECO:0000256" key="3">
    <source>
        <dbReference type="ARBA" id="ARBA00023100"/>
    </source>
</evidence>
<dbReference type="SUPFAM" id="SSF46689">
    <property type="entry name" value="Homeodomain-like"/>
    <property type="match status" value="1"/>
</dbReference>
<dbReference type="GO" id="GO:0000150">
    <property type="term" value="F:DNA strand exchange activity"/>
    <property type="evidence" value="ECO:0007669"/>
    <property type="project" value="UniProtKB-KW"/>
</dbReference>
<dbReference type="CDD" id="cd03768">
    <property type="entry name" value="SR_ResInv"/>
    <property type="match status" value="1"/>
</dbReference>
<dbReference type="Pfam" id="PF02796">
    <property type="entry name" value="HTH_7"/>
    <property type="match status" value="1"/>
</dbReference>
<comment type="similarity">
    <text evidence="1">Belongs to the site-specific recombinase resolvase family.</text>
</comment>
<evidence type="ECO:0000256" key="4">
    <source>
        <dbReference type="ARBA" id="ARBA00023125"/>
    </source>
</evidence>
<dbReference type="PROSITE" id="PS00398">
    <property type="entry name" value="RECOMBINASES_2"/>
    <property type="match status" value="1"/>
</dbReference>
<dbReference type="Gene3D" id="1.10.10.60">
    <property type="entry name" value="Homeodomain-like"/>
    <property type="match status" value="1"/>
</dbReference>
<evidence type="ECO:0000256" key="1">
    <source>
        <dbReference type="ARBA" id="ARBA00009913"/>
    </source>
</evidence>
<dbReference type="PROSITE" id="PS00397">
    <property type="entry name" value="RECOMBINASES_1"/>
    <property type="match status" value="1"/>
</dbReference>
<dbReference type="GO" id="GO:0003677">
    <property type="term" value="F:DNA binding"/>
    <property type="evidence" value="ECO:0007669"/>
    <property type="project" value="UniProtKB-KW"/>
</dbReference>
<feature type="domain" description="Resolvase/invertase-type recombinase catalytic" evidence="8">
    <location>
        <begin position="1"/>
        <end position="135"/>
    </location>
</feature>
<keyword evidence="5" id="KW-0233">DNA recombination</keyword>